<keyword evidence="3" id="KW-0560">Oxidoreductase</keyword>
<proteinExistence type="predicted"/>
<name>A0A8E6EWH0_9BACT</name>
<dbReference type="KEGG" id="tsph:KIH39_14840"/>
<dbReference type="PANTHER" id="PTHR20883">
    <property type="entry name" value="PHYTANOYL-COA DIOXYGENASE DOMAIN CONTAINING 1"/>
    <property type="match status" value="1"/>
</dbReference>
<dbReference type="Gene3D" id="2.60.120.620">
    <property type="entry name" value="q2cbj1_9rhob like domain"/>
    <property type="match status" value="1"/>
</dbReference>
<sequence length="239" mass="27164">MSWQAYLTERGYVLVPGILNPTQCANWLSSWECFLNSERPSTILRTADGTIYGARNLLRDWPEIRDLLEETSVFSLVREILGPQAGLVRILFFDKPPEQSWALPWHKDLNISVRKNDRPSSQFIHPTFKHGVPHVEAPQSLLERMLTVRLHLDPSTETNGPLRVLPGSHQSSKSIDSSGVAPETILSNAGDALLMRPLLTHSSGDSQAGTKEHRRIFHFEFAGMRELPEGFEWWDFVRI</sequence>
<dbReference type="Proteomes" id="UP000676194">
    <property type="component" value="Chromosome"/>
</dbReference>
<dbReference type="GO" id="GO:0005506">
    <property type="term" value="F:iron ion binding"/>
    <property type="evidence" value="ECO:0007669"/>
    <property type="project" value="UniProtKB-ARBA"/>
</dbReference>
<dbReference type="RefSeq" id="WP_213494015.1">
    <property type="nucleotide sequence ID" value="NZ_CP074694.1"/>
</dbReference>
<dbReference type="InterPro" id="IPR008775">
    <property type="entry name" value="Phytyl_CoA_dOase-like"/>
</dbReference>
<keyword evidence="3" id="KW-0223">Dioxygenase</keyword>
<evidence type="ECO:0000256" key="2">
    <source>
        <dbReference type="SAM" id="MobiDB-lite"/>
    </source>
</evidence>
<dbReference type="GO" id="GO:0016706">
    <property type="term" value="F:2-oxoglutarate-dependent dioxygenase activity"/>
    <property type="evidence" value="ECO:0007669"/>
    <property type="project" value="UniProtKB-ARBA"/>
</dbReference>
<comment type="cofactor">
    <cofactor evidence="1">
        <name>Fe(2+)</name>
        <dbReference type="ChEBI" id="CHEBI:29033"/>
    </cofactor>
</comment>
<evidence type="ECO:0000313" key="4">
    <source>
        <dbReference type="Proteomes" id="UP000676194"/>
    </source>
</evidence>
<organism evidence="3 4">
    <name type="scientific">Telmatocola sphagniphila</name>
    <dbReference type="NCBI Taxonomy" id="1123043"/>
    <lineage>
        <taxon>Bacteria</taxon>
        <taxon>Pseudomonadati</taxon>
        <taxon>Planctomycetota</taxon>
        <taxon>Planctomycetia</taxon>
        <taxon>Gemmatales</taxon>
        <taxon>Gemmataceae</taxon>
    </lineage>
</organism>
<reference evidence="3" key="1">
    <citation type="submission" date="2021-05" db="EMBL/GenBank/DDBJ databases">
        <title>Complete genome sequence of the cellulolytic planctomycete Telmatocola sphagniphila SP2T and characterization of the first cellulase from planctomycetes.</title>
        <authorList>
            <person name="Rakitin A.L."/>
            <person name="Beletsky A.V."/>
            <person name="Naumoff D.G."/>
            <person name="Kulichevskaya I.S."/>
            <person name="Mardanov A.V."/>
            <person name="Ravin N.V."/>
            <person name="Dedysh S.N."/>
        </authorList>
    </citation>
    <scope>NUCLEOTIDE SEQUENCE</scope>
    <source>
        <strain evidence="3">SP2T</strain>
    </source>
</reference>
<accession>A0A8E6EWH0</accession>
<dbReference type="AlphaFoldDB" id="A0A8E6EWH0"/>
<evidence type="ECO:0000256" key="1">
    <source>
        <dbReference type="ARBA" id="ARBA00001954"/>
    </source>
</evidence>
<dbReference type="SUPFAM" id="SSF51197">
    <property type="entry name" value="Clavaminate synthase-like"/>
    <property type="match status" value="1"/>
</dbReference>
<keyword evidence="4" id="KW-1185">Reference proteome</keyword>
<dbReference type="EMBL" id="CP074694">
    <property type="protein sequence ID" value="QVL30131.1"/>
    <property type="molecule type" value="Genomic_DNA"/>
</dbReference>
<dbReference type="Pfam" id="PF05721">
    <property type="entry name" value="PhyH"/>
    <property type="match status" value="1"/>
</dbReference>
<feature type="compositionally biased region" description="Polar residues" evidence="2">
    <location>
        <begin position="168"/>
        <end position="177"/>
    </location>
</feature>
<feature type="region of interest" description="Disordered" evidence="2">
    <location>
        <begin position="157"/>
        <end position="180"/>
    </location>
</feature>
<protein>
    <submittedName>
        <fullName evidence="3">Phytanoyl-CoA dioxygenase family protein</fullName>
    </submittedName>
</protein>
<gene>
    <name evidence="3" type="ORF">KIH39_14840</name>
</gene>
<dbReference type="PANTHER" id="PTHR20883:SF48">
    <property type="entry name" value="ECTOINE DIOXYGENASE"/>
    <property type="match status" value="1"/>
</dbReference>
<evidence type="ECO:0000313" key="3">
    <source>
        <dbReference type="EMBL" id="QVL30131.1"/>
    </source>
</evidence>